<proteinExistence type="predicted"/>
<accession>A0A6M3L7I1</accession>
<sequence>MKKQSKPAMVYGLPVPDEPKTLIEYIFPEIRYLRKKVRSQHALIKEQNAIIEEYGKMTAKFFGEKCNR</sequence>
<dbReference type="AlphaFoldDB" id="A0A6M3L7I1"/>
<organism evidence="1">
    <name type="scientific">viral metagenome</name>
    <dbReference type="NCBI Taxonomy" id="1070528"/>
    <lineage>
        <taxon>unclassified sequences</taxon>
        <taxon>metagenomes</taxon>
        <taxon>organismal metagenomes</taxon>
    </lineage>
</organism>
<reference evidence="1" key="1">
    <citation type="submission" date="2020-03" db="EMBL/GenBank/DDBJ databases">
        <title>The deep terrestrial virosphere.</title>
        <authorList>
            <person name="Holmfeldt K."/>
            <person name="Nilsson E."/>
            <person name="Simone D."/>
            <person name="Lopez-Fernandez M."/>
            <person name="Wu X."/>
            <person name="de Brujin I."/>
            <person name="Lundin D."/>
            <person name="Andersson A."/>
            <person name="Bertilsson S."/>
            <person name="Dopson M."/>
        </authorList>
    </citation>
    <scope>NUCLEOTIDE SEQUENCE</scope>
    <source>
        <strain evidence="1">MM415B02408</strain>
    </source>
</reference>
<dbReference type="EMBL" id="MT142902">
    <property type="protein sequence ID" value="QJA90279.1"/>
    <property type="molecule type" value="Genomic_DNA"/>
</dbReference>
<evidence type="ECO:0000313" key="1">
    <source>
        <dbReference type="EMBL" id="QJA90279.1"/>
    </source>
</evidence>
<protein>
    <submittedName>
        <fullName evidence="1">Uncharacterized protein</fullName>
    </submittedName>
</protein>
<name>A0A6M3L7I1_9ZZZZ</name>
<gene>
    <name evidence="1" type="ORF">MM415B02408_0011</name>
</gene>